<dbReference type="Proteomes" id="UP000653730">
    <property type="component" value="Unassembled WGS sequence"/>
</dbReference>
<dbReference type="Pfam" id="PF00884">
    <property type="entry name" value="Sulfatase"/>
    <property type="match status" value="1"/>
</dbReference>
<dbReference type="SUPFAM" id="SSF53649">
    <property type="entry name" value="Alkaline phosphatase-like"/>
    <property type="match status" value="1"/>
</dbReference>
<evidence type="ECO:0000313" key="5">
    <source>
        <dbReference type="Proteomes" id="UP000653730"/>
    </source>
</evidence>
<keyword evidence="2 4" id="KW-0378">Hydrolase</keyword>
<evidence type="ECO:0000256" key="1">
    <source>
        <dbReference type="ARBA" id="ARBA00008779"/>
    </source>
</evidence>
<accession>A0A926Q4A6</accession>
<gene>
    <name evidence="4" type="ORF">IBL28_17415</name>
</gene>
<dbReference type="GO" id="GO:0004065">
    <property type="term" value="F:arylsulfatase activity"/>
    <property type="evidence" value="ECO:0007669"/>
    <property type="project" value="TreeGrafter"/>
</dbReference>
<reference evidence="4 5" key="1">
    <citation type="submission" date="2020-09" db="EMBL/GenBank/DDBJ databases">
        <title>Sinomicrobium weinanense sp. nov., a halophilic bacteria isolated from saline-alkali soil.</title>
        <authorList>
            <person name="Wu P."/>
            <person name="Ren H."/>
            <person name="Mei Y."/>
            <person name="Liang Y."/>
            <person name="Chen Z."/>
        </authorList>
    </citation>
    <scope>NUCLEOTIDE SEQUENCE [LARGE SCALE GENOMIC DNA]</scope>
    <source>
        <strain evidence="4 5">FJxs</strain>
    </source>
</reference>
<comment type="similarity">
    <text evidence="1">Belongs to the sulfatase family.</text>
</comment>
<evidence type="ECO:0000313" key="4">
    <source>
        <dbReference type="EMBL" id="MBC9797754.1"/>
    </source>
</evidence>
<dbReference type="GO" id="GO:0015024">
    <property type="term" value="F:glucuronate-2-sulfatase activity"/>
    <property type="evidence" value="ECO:0007669"/>
    <property type="project" value="TreeGrafter"/>
</dbReference>
<dbReference type="PROSITE" id="PS00149">
    <property type="entry name" value="SULFATASE_2"/>
    <property type="match status" value="1"/>
</dbReference>
<organism evidence="4 5">
    <name type="scientific">Sinomicrobium weinanense</name>
    <dbReference type="NCBI Taxonomy" id="2842200"/>
    <lineage>
        <taxon>Bacteria</taxon>
        <taxon>Pseudomonadati</taxon>
        <taxon>Bacteroidota</taxon>
        <taxon>Flavobacteriia</taxon>
        <taxon>Flavobacteriales</taxon>
        <taxon>Flavobacteriaceae</taxon>
        <taxon>Sinomicrobium</taxon>
    </lineage>
</organism>
<comment type="caution">
    <text evidence="4">The sequence shown here is derived from an EMBL/GenBank/DDBJ whole genome shotgun (WGS) entry which is preliminary data.</text>
</comment>
<evidence type="ECO:0000256" key="2">
    <source>
        <dbReference type="ARBA" id="ARBA00022801"/>
    </source>
</evidence>
<dbReference type="PROSITE" id="PS00523">
    <property type="entry name" value="SULFATASE_1"/>
    <property type="match status" value="1"/>
</dbReference>
<dbReference type="Gene3D" id="3.40.720.10">
    <property type="entry name" value="Alkaline Phosphatase, subunit A"/>
    <property type="match status" value="1"/>
</dbReference>
<dbReference type="InterPro" id="IPR017850">
    <property type="entry name" value="Alkaline_phosphatase_core_sf"/>
</dbReference>
<feature type="domain" description="Sulfatase N-terminal" evidence="3">
    <location>
        <begin position="23"/>
        <end position="339"/>
    </location>
</feature>
<dbReference type="AlphaFoldDB" id="A0A926Q4A6"/>
<evidence type="ECO:0000259" key="3">
    <source>
        <dbReference type="Pfam" id="PF00884"/>
    </source>
</evidence>
<dbReference type="InterPro" id="IPR051849">
    <property type="entry name" value="GAG-degrading_sulfatase"/>
</dbReference>
<keyword evidence="5" id="KW-1185">Reference proteome</keyword>
<dbReference type="PANTHER" id="PTHR46615">
    <property type="entry name" value="ARYLSULFATASE K"/>
    <property type="match status" value="1"/>
</dbReference>
<dbReference type="InterPro" id="IPR000917">
    <property type="entry name" value="Sulfatase_N"/>
</dbReference>
<sequence>MMPLVILFLIWADSFAQQDGDRPNILFIMTDQQTAAAMEVAGNSYLKTPNMNWLADHGVRFSRAYCPQPLCTPSRVSMFTGRMPHKTGVTINAGPGQELPARWEMLGKIVQKAGYKTGYVGKWHMPVNIANKEHHGFDYIENTTRSDWKDASIPSYAARFLKANKDRPFFLVTSFENPHDICEWARGEKLRSDELKNAPAPGECPPLPPNYAIPDHEPDIIRAQQVDFKTYPTVGWPEDRWRQYRWAYYRLVEKVDYYIGRVLESLRRNKLFDNTVIIFTSDHGDGNAAHQWNQKQVLYEESVRVPFIIAGPGVRRNTTADLLVNTGLDIFPTVCDFTGAQLPAGLRGISLRPGAVRDNTGISRSFTVSETEFALNDKSMGIRGRAIITGKYKYIVYDKGELKEQLFDLAGDPGEMNNLVFSEKHKKILSELRKQLTRWCEETGDEFDIAQILKE</sequence>
<dbReference type="PANTHER" id="PTHR46615:SF1">
    <property type="entry name" value="ARYLSULFATASE K"/>
    <property type="match status" value="1"/>
</dbReference>
<name>A0A926Q4A6_9FLAO</name>
<dbReference type="InterPro" id="IPR024607">
    <property type="entry name" value="Sulfatase_CS"/>
</dbReference>
<proteinExistence type="inferred from homology"/>
<dbReference type="EMBL" id="JACVDC010000071">
    <property type="protein sequence ID" value="MBC9797754.1"/>
    <property type="molecule type" value="Genomic_DNA"/>
</dbReference>
<protein>
    <submittedName>
        <fullName evidence="4">Sulfatase-like hydrolase/transferase</fullName>
    </submittedName>
</protein>